<reference evidence="1" key="1">
    <citation type="submission" date="2020-07" db="EMBL/GenBank/DDBJ databases">
        <title>Huge and variable diversity of episymbiotic CPR bacteria and DPANN archaea in groundwater ecosystems.</title>
        <authorList>
            <person name="He C.Y."/>
            <person name="Keren R."/>
            <person name="Whittaker M."/>
            <person name="Farag I.F."/>
            <person name="Doudna J."/>
            <person name="Cate J.H.D."/>
            <person name="Banfield J.F."/>
        </authorList>
    </citation>
    <scope>NUCLEOTIDE SEQUENCE</scope>
    <source>
        <strain evidence="1">NC_groundwater_580_Pr5_B-0.1um_64_19</strain>
    </source>
</reference>
<dbReference type="Gene3D" id="3.40.50.150">
    <property type="entry name" value="Vaccinia Virus protein VP39"/>
    <property type="match status" value="1"/>
</dbReference>
<dbReference type="EMBL" id="JACPNR010000004">
    <property type="protein sequence ID" value="MBI2677448.1"/>
    <property type="molecule type" value="Genomic_DNA"/>
</dbReference>
<evidence type="ECO:0000313" key="2">
    <source>
        <dbReference type="Proteomes" id="UP000779809"/>
    </source>
</evidence>
<sequence>MGSSLSFFKKFLGDSAAEAAQVTGVSVSQGRVTRRSSGLQEFVRALGKEEGLRILDLGPTSPTNIARLTEQGHKVYNEDVLLASMDPAFQGQAEDGKAIVSPEKFLAENLRHERNKFDGVLCWDVPDYLSESLVKPMVERLHTITKPGGVLLAFFHTRDAGPEAPYYRYHMVGNEALELQKGPRFRLQRVFNNRHIENLFKDFSSLKFFLAKDNVREVLVVR</sequence>
<dbReference type="GO" id="GO:0032259">
    <property type="term" value="P:methylation"/>
    <property type="evidence" value="ECO:0007669"/>
    <property type="project" value="UniProtKB-KW"/>
</dbReference>
<proteinExistence type="predicted"/>
<comment type="caution">
    <text evidence="1">The sequence shown here is derived from an EMBL/GenBank/DDBJ whole genome shotgun (WGS) entry which is preliminary data.</text>
</comment>
<keyword evidence="1" id="KW-0808">Transferase</keyword>
<dbReference type="InterPro" id="IPR029063">
    <property type="entry name" value="SAM-dependent_MTases_sf"/>
</dbReference>
<dbReference type="SUPFAM" id="SSF53335">
    <property type="entry name" value="S-adenosyl-L-methionine-dependent methyltransferases"/>
    <property type="match status" value="1"/>
</dbReference>
<accession>A0A932A776</accession>
<organism evidence="1 2">
    <name type="scientific">Candidatus Korobacter versatilis</name>
    <dbReference type="NCBI Taxonomy" id="658062"/>
    <lineage>
        <taxon>Bacteria</taxon>
        <taxon>Pseudomonadati</taxon>
        <taxon>Acidobacteriota</taxon>
        <taxon>Terriglobia</taxon>
        <taxon>Terriglobales</taxon>
        <taxon>Candidatus Korobacteraceae</taxon>
        <taxon>Candidatus Korobacter</taxon>
    </lineage>
</organism>
<dbReference type="AlphaFoldDB" id="A0A932A776"/>
<dbReference type="GO" id="GO:0008168">
    <property type="term" value="F:methyltransferase activity"/>
    <property type="evidence" value="ECO:0007669"/>
    <property type="project" value="UniProtKB-KW"/>
</dbReference>
<dbReference type="Pfam" id="PF13489">
    <property type="entry name" value="Methyltransf_23"/>
    <property type="match status" value="1"/>
</dbReference>
<gene>
    <name evidence="1" type="ORF">HYX28_01560</name>
</gene>
<dbReference type="Proteomes" id="UP000779809">
    <property type="component" value="Unassembled WGS sequence"/>
</dbReference>
<protein>
    <submittedName>
        <fullName evidence="1">SAM-dependent methyltransferase</fullName>
    </submittedName>
</protein>
<evidence type="ECO:0000313" key="1">
    <source>
        <dbReference type="EMBL" id="MBI2677448.1"/>
    </source>
</evidence>
<keyword evidence="1" id="KW-0489">Methyltransferase</keyword>
<name>A0A932A776_9BACT</name>